<feature type="compositionally biased region" description="Low complexity" evidence="1">
    <location>
        <begin position="292"/>
        <end position="316"/>
    </location>
</feature>
<protein>
    <submittedName>
        <fullName evidence="2">Uncharacterized protein</fullName>
    </submittedName>
</protein>
<dbReference type="Proteomes" id="UP001362999">
    <property type="component" value="Unassembled WGS sequence"/>
</dbReference>
<accession>A0AAW0BPC5</accession>
<dbReference type="AlphaFoldDB" id="A0AAW0BPC5"/>
<reference evidence="2 3" key="1">
    <citation type="journal article" date="2024" name="J Genomics">
        <title>Draft genome sequencing and assembly of Favolaschia claudopus CIRM-BRFM 2984 isolated from oak limbs.</title>
        <authorList>
            <person name="Navarro D."/>
            <person name="Drula E."/>
            <person name="Chaduli D."/>
            <person name="Cazenave R."/>
            <person name="Ahrendt S."/>
            <person name="Wang J."/>
            <person name="Lipzen A."/>
            <person name="Daum C."/>
            <person name="Barry K."/>
            <person name="Grigoriev I.V."/>
            <person name="Favel A."/>
            <person name="Rosso M.N."/>
            <person name="Martin F."/>
        </authorList>
    </citation>
    <scope>NUCLEOTIDE SEQUENCE [LARGE SCALE GENOMIC DNA]</scope>
    <source>
        <strain evidence="2 3">CIRM-BRFM 2984</strain>
    </source>
</reference>
<feature type="compositionally biased region" description="Polar residues" evidence="1">
    <location>
        <begin position="338"/>
        <end position="354"/>
    </location>
</feature>
<feature type="compositionally biased region" description="Acidic residues" evidence="1">
    <location>
        <begin position="246"/>
        <end position="260"/>
    </location>
</feature>
<sequence length="470" mass="52060">MVQAVGASKTSIRQKDVIALPCKEVEALVGTRMTQMQFAGESRRLEWAYPLHPAQQRVEGGDTADTSRRNDHPHSAPLPAGIPYWRWRDDRGSGVQLYYNRTSATEGTLKIRAHTQPKSAKRPLERTLRKPRSRNECGGRERTHLGIISTSHPQWDSNEEKLHAHGLFYDPAQYDGVAPQSDGVQSSTTANELVDEYAGVDTPELEDVPVSATPDALWLTDMTRKRSTRKKRTNPTTTQGPHSELTDQEDSPDDDADGDYVETQSQAHKRCQNNRSKAVPARKSKRKRKKGASTSKTTSGSSSFSPAFSHSHSSSSVKERLRRSPLPSFKTSSHHQGQRSVSQQPRRSLRSASTAAEGKGKAIAPAPSRGSHEEDVYDGAQDDDDCNDSTYGSTFSFSSKRRSSRAQPAQQPNRPASTASPPAQFSSDLTEFIRTPNGRHHCTLYVHSVRTNSTENGIKRHLSDTHTNKE</sequence>
<feature type="compositionally biased region" description="Polar residues" evidence="1">
    <location>
        <begin position="406"/>
        <end position="429"/>
    </location>
</feature>
<feature type="region of interest" description="Disordered" evidence="1">
    <location>
        <begin position="53"/>
        <end position="77"/>
    </location>
</feature>
<comment type="caution">
    <text evidence="2">The sequence shown here is derived from an EMBL/GenBank/DDBJ whole genome shotgun (WGS) entry which is preliminary data.</text>
</comment>
<evidence type="ECO:0000256" key="1">
    <source>
        <dbReference type="SAM" id="MobiDB-lite"/>
    </source>
</evidence>
<evidence type="ECO:0000313" key="2">
    <source>
        <dbReference type="EMBL" id="KAK7028519.1"/>
    </source>
</evidence>
<keyword evidence="3" id="KW-1185">Reference proteome</keyword>
<feature type="compositionally biased region" description="Basic residues" evidence="1">
    <location>
        <begin position="280"/>
        <end position="291"/>
    </location>
</feature>
<feature type="region of interest" description="Disordered" evidence="1">
    <location>
        <begin position="115"/>
        <end position="142"/>
    </location>
</feature>
<feature type="region of interest" description="Disordered" evidence="1">
    <location>
        <begin position="219"/>
        <end position="430"/>
    </location>
</feature>
<name>A0AAW0BPC5_9AGAR</name>
<evidence type="ECO:0000313" key="3">
    <source>
        <dbReference type="Proteomes" id="UP001362999"/>
    </source>
</evidence>
<feature type="compositionally biased region" description="Basic and acidic residues" evidence="1">
    <location>
        <begin position="122"/>
        <end position="142"/>
    </location>
</feature>
<organism evidence="2 3">
    <name type="scientific">Favolaschia claudopus</name>
    <dbReference type="NCBI Taxonomy" id="2862362"/>
    <lineage>
        <taxon>Eukaryota</taxon>
        <taxon>Fungi</taxon>
        <taxon>Dikarya</taxon>
        <taxon>Basidiomycota</taxon>
        <taxon>Agaricomycotina</taxon>
        <taxon>Agaricomycetes</taxon>
        <taxon>Agaricomycetidae</taxon>
        <taxon>Agaricales</taxon>
        <taxon>Marasmiineae</taxon>
        <taxon>Mycenaceae</taxon>
        <taxon>Favolaschia</taxon>
    </lineage>
</organism>
<proteinExistence type="predicted"/>
<gene>
    <name evidence="2" type="ORF">R3P38DRAFT_3518522</name>
</gene>
<dbReference type="EMBL" id="JAWWNJ010000028">
    <property type="protein sequence ID" value="KAK7028519.1"/>
    <property type="molecule type" value="Genomic_DNA"/>
</dbReference>
<feature type="compositionally biased region" description="Acidic residues" evidence="1">
    <location>
        <begin position="375"/>
        <end position="387"/>
    </location>
</feature>
<feature type="compositionally biased region" description="Basic and acidic residues" evidence="1">
    <location>
        <begin position="65"/>
        <end position="74"/>
    </location>
</feature>